<dbReference type="InterPro" id="IPR007111">
    <property type="entry name" value="NACHT_NTPase"/>
</dbReference>
<organism evidence="3 4">
    <name type="scientific">Streptomyces cyaneogriseus subsp. noncyanogenus</name>
    <dbReference type="NCBI Taxonomy" id="477245"/>
    <lineage>
        <taxon>Bacteria</taxon>
        <taxon>Bacillati</taxon>
        <taxon>Actinomycetota</taxon>
        <taxon>Actinomycetes</taxon>
        <taxon>Kitasatosporales</taxon>
        <taxon>Streptomycetaceae</taxon>
        <taxon>Streptomyces</taxon>
    </lineage>
</organism>
<dbReference type="KEGG" id="scw:TU94_25830"/>
<feature type="transmembrane region" description="Helical" evidence="1">
    <location>
        <begin position="816"/>
        <end position="837"/>
    </location>
</feature>
<feature type="transmembrane region" description="Helical" evidence="1">
    <location>
        <begin position="34"/>
        <end position="55"/>
    </location>
</feature>
<reference evidence="3 4" key="1">
    <citation type="submission" date="2015-02" db="EMBL/GenBank/DDBJ databases">
        <title>Genome sequence of thermotolerant Streptomyces cyaneogriseus subsp. Noncyanogenus NMWT1, the producer of nematocidal antibiotics nemadectin.</title>
        <authorList>
            <person name="Wang H."/>
            <person name="Li C."/>
            <person name="Xiang W."/>
            <person name="Wang X."/>
        </authorList>
    </citation>
    <scope>NUCLEOTIDE SEQUENCE [LARGE SCALE GENOMIC DNA]</scope>
    <source>
        <strain evidence="3 4">NMWT 1</strain>
    </source>
</reference>
<evidence type="ECO:0000313" key="3">
    <source>
        <dbReference type="EMBL" id="AJP04373.1"/>
    </source>
</evidence>
<sequence>MARQRTWWPWVVGAAGVVVLVTVVALVVGAGAQAAATSLSVVISAVAGLLSWSWHRSRPAAPAIRAELDQAAEALAAMVRRQWTEEAAAQGLLDPHPLAVRWRSGQAEAGDHVRMVGRTLSGRSDDIHAFATAFRALPRRRLVVLGEPGAGKTALAILLVRELLRAPEPGEPVPVLLDLASWNPRREPLAQWTARRIHEDYPALRDHDTYGREAARKLVAEGRVLPVLDGLDELPADLRPGALAAVNHAIALHDPLVLTSRRAEYHRLVEETDVITAAAVVVAQPVEAADVVDYLRSAVPPRRAAAWQPVLDELTERPRGALAQALSVPLNVWLARTVYSSPGTDPADLTRRKDAEALRHHLLDALVPAVFTARPAAADPSLPDVRRTAAARWHPDDAHTALVFLATHVQRQRTDGIAWWDLHRALRPDPAGPLSGPVAGAMIGLGAGCMAGDYFHWALSPLPRLVCFLAVTLATAAGAGVVIRLAHAGGDPEGPGRPGRERGEGPRLAGEVLRRVGIGCAVVLALAVVMGAVVEYWAEAVERADTDIEVIVPPYTGLKAGAAWALFMVVPALGTLCATALRRRVRPRRHPTGDLGAQVPRILLYVVLFWLGAQAAGALLYLPLRQVTGEAPTRIAFLAPAEDLAFVTRRAAFRACVLLLIAGVLAGLRLTGGSSRPTRLDFRAPVRVFAAMLPACLGRGLLFGLGLGIALAFVAPWGPLVTWSTRLVASGGFGAFLGILFGLGLAVLRWARVPADLEQETPQSTLRGERTAAVALLVFALVPPLAKWFIAFQGHFAGSAVQPVDAVGRWLETLEANAAMGLAAGLLAVSGTAYFAYREAGLRLAAARRLPSRPLAFLEDARLLSVLRRVGPVYHFCHAEFQDRIVSGAGAAGGAPQRA</sequence>
<feature type="transmembrane region" description="Helical" evidence="1">
    <location>
        <begin position="7"/>
        <end position="28"/>
    </location>
</feature>
<name>A0A0C5G316_9ACTN</name>
<keyword evidence="1" id="KW-0472">Membrane</keyword>
<protein>
    <recommendedName>
        <fullName evidence="2">NACHT domain-containing protein</fullName>
    </recommendedName>
</protein>
<dbReference type="OrthoDB" id="419058at2"/>
<dbReference type="Pfam" id="PF05729">
    <property type="entry name" value="NACHT"/>
    <property type="match status" value="1"/>
</dbReference>
<dbReference type="AlphaFoldDB" id="A0A0C5G316"/>
<feature type="transmembrane region" description="Helical" evidence="1">
    <location>
        <begin position="688"/>
        <end position="715"/>
    </location>
</feature>
<keyword evidence="4" id="KW-1185">Reference proteome</keyword>
<dbReference type="EMBL" id="CP010849">
    <property type="protein sequence ID" value="AJP04373.1"/>
    <property type="molecule type" value="Genomic_DNA"/>
</dbReference>
<feature type="transmembrane region" description="Helical" evidence="1">
    <location>
        <begin position="727"/>
        <end position="751"/>
    </location>
</feature>
<feature type="transmembrane region" description="Helical" evidence="1">
    <location>
        <begin position="558"/>
        <end position="581"/>
    </location>
</feature>
<dbReference type="RefSeq" id="WP_044385040.1">
    <property type="nucleotide sequence ID" value="NZ_CP010849.1"/>
</dbReference>
<dbReference type="PROSITE" id="PS50837">
    <property type="entry name" value="NACHT"/>
    <property type="match status" value="1"/>
</dbReference>
<dbReference type="SUPFAM" id="SSF52540">
    <property type="entry name" value="P-loop containing nucleoside triphosphate hydrolases"/>
    <property type="match status" value="1"/>
</dbReference>
<evidence type="ECO:0000259" key="2">
    <source>
        <dbReference type="PROSITE" id="PS50837"/>
    </source>
</evidence>
<keyword evidence="1" id="KW-1133">Transmembrane helix</keyword>
<dbReference type="InterPro" id="IPR027417">
    <property type="entry name" value="P-loop_NTPase"/>
</dbReference>
<dbReference type="PATRIC" id="fig|477245.3.peg.5461"/>
<dbReference type="Proteomes" id="UP000032234">
    <property type="component" value="Chromosome"/>
</dbReference>
<dbReference type="STRING" id="477245.TU94_25830"/>
<dbReference type="Gene3D" id="3.40.50.300">
    <property type="entry name" value="P-loop containing nucleotide triphosphate hydrolases"/>
    <property type="match status" value="1"/>
</dbReference>
<feature type="transmembrane region" description="Helical" evidence="1">
    <location>
        <begin position="516"/>
        <end position="538"/>
    </location>
</feature>
<dbReference type="HOGENOM" id="CLU_014354_0_0_11"/>
<evidence type="ECO:0000256" key="1">
    <source>
        <dbReference type="SAM" id="Phobius"/>
    </source>
</evidence>
<feature type="transmembrane region" description="Helical" evidence="1">
    <location>
        <begin position="772"/>
        <end position="796"/>
    </location>
</feature>
<gene>
    <name evidence="3" type="ORF">TU94_25830</name>
</gene>
<accession>A0A0C5G316</accession>
<keyword evidence="1" id="KW-0812">Transmembrane</keyword>
<feature type="transmembrane region" description="Helical" evidence="1">
    <location>
        <begin position="651"/>
        <end position="668"/>
    </location>
</feature>
<proteinExistence type="predicted"/>
<evidence type="ECO:0000313" key="4">
    <source>
        <dbReference type="Proteomes" id="UP000032234"/>
    </source>
</evidence>
<feature type="transmembrane region" description="Helical" evidence="1">
    <location>
        <begin position="602"/>
        <end position="622"/>
    </location>
</feature>
<feature type="domain" description="NACHT" evidence="2">
    <location>
        <begin position="140"/>
        <end position="239"/>
    </location>
</feature>